<sequence length="117" mass="13071">AIVAVVLTDMLVPHLCFVGKSGLPDPNYVVMKYQPDSASFCSCNILTTRCLCLEHALLSGMGLFLISTSLLRNYCQFSLECLKPCSKRSLFCFSSLIDIFTPCMQMFLFSVLFNIFS</sequence>
<dbReference type="Proteomes" id="UP000694413">
    <property type="component" value="Unassembled WGS sequence"/>
</dbReference>
<keyword evidence="1" id="KW-1133">Transmembrane helix</keyword>
<name>A0A8D2QFY8_ZONAL</name>
<keyword evidence="1" id="KW-0472">Membrane</keyword>
<reference evidence="2" key="1">
    <citation type="submission" date="2025-08" db="UniProtKB">
        <authorList>
            <consortium name="Ensembl"/>
        </authorList>
    </citation>
    <scope>IDENTIFICATION</scope>
</reference>
<accession>A0A8D2QFY8</accession>
<evidence type="ECO:0000313" key="2">
    <source>
        <dbReference type="Ensembl" id="ENSZALP00000013963.1"/>
    </source>
</evidence>
<keyword evidence="1" id="KW-0812">Transmembrane</keyword>
<dbReference type="AlphaFoldDB" id="A0A8D2QFY8"/>
<reference evidence="2" key="2">
    <citation type="submission" date="2025-09" db="UniProtKB">
        <authorList>
            <consortium name="Ensembl"/>
        </authorList>
    </citation>
    <scope>IDENTIFICATION</scope>
</reference>
<feature type="transmembrane region" description="Helical" evidence="1">
    <location>
        <begin position="96"/>
        <end position="116"/>
    </location>
</feature>
<evidence type="ECO:0000313" key="3">
    <source>
        <dbReference type="Proteomes" id="UP000694413"/>
    </source>
</evidence>
<evidence type="ECO:0000256" key="1">
    <source>
        <dbReference type="SAM" id="Phobius"/>
    </source>
</evidence>
<proteinExistence type="predicted"/>
<dbReference type="Ensembl" id="ENSZALT00000019002.1">
    <property type="protein sequence ID" value="ENSZALP00000013963.1"/>
    <property type="gene ID" value="ENSZALG00000011608.1"/>
</dbReference>
<keyword evidence="3" id="KW-1185">Reference proteome</keyword>
<organism evidence="2 3">
    <name type="scientific">Zonotrichia albicollis</name>
    <name type="common">White-throated sparrow</name>
    <name type="synonym">Fringilla albicollis</name>
    <dbReference type="NCBI Taxonomy" id="44394"/>
    <lineage>
        <taxon>Eukaryota</taxon>
        <taxon>Metazoa</taxon>
        <taxon>Chordata</taxon>
        <taxon>Craniata</taxon>
        <taxon>Vertebrata</taxon>
        <taxon>Euteleostomi</taxon>
        <taxon>Archelosauria</taxon>
        <taxon>Archosauria</taxon>
        <taxon>Dinosauria</taxon>
        <taxon>Saurischia</taxon>
        <taxon>Theropoda</taxon>
        <taxon>Coelurosauria</taxon>
        <taxon>Aves</taxon>
        <taxon>Neognathae</taxon>
        <taxon>Neoaves</taxon>
        <taxon>Telluraves</taxon>
        <taxon>Australaves</taxon>
        <taxon>Passeriformes</taxon>
        <taxon>Passerellidae</taxon>
        <taxon>Zonotrichia</taxon>
    </lineage>
</organism>
<protein>
    <submittedName>
        <fullName evidence="2">Uncharacterized protein</fullName>
    </submittedName>
</protein>